<protein>
    <submittedName>
        <fullName evidence="1">DUF1631 domain-containing protein</fullName>
    </submittedName>
</protein>
<dbReference type="Pfam" id="PF07793">
    <property type="entry name" value="DUF1631"/>
    <property type="match status" value="2"/>
</dbReference>
<evidence type="ECO:0000313" key="2">
    <source>
        <dbReference type="Proteomes" id="UP001163255"/>
    </source>
</evidence>
<accession>A0ABY6GPS2</accession>
<dbReference type="Proteomes" id="UP001163255">
    <property type="component" value="Chromosome"/>
</dbReference>
<reference evidence="1" key="1">
    <citation type="submission" date="2022-10" db="EMBL/GenBank/DDBJ databases">
        <title>Completed Genome Sequence of two octocoral isolated bacterium, Endozoicomonas euniceicola EF212T and Endozoicomonas gorgoniicola PS125T.</title>
        <authorList>
            <person name="Chiou Y.-J."/>
            <person name="Chen Y.-H."/>
        </authorList>
    </citation>
    <scope>NUCLEOTIDE SEQUENCE</scope>
    <source>
        <strain evidence="1">EF212</strain>
    </source>
</reference>
<dbReference type="RefSeq" id="WP_262596407.1">
    <property type="nucleotide sequence ID" value="NZ_CP103300.1"/>
</dbReference>
<dbReference type="EMBL" id="CP103300">
    <property type="protein sequence ID" value="UYM14750.1"/>
    <property type="molecule type" value="Genomic_DNA"/>
</dbReference>
<organism evidence="1 2">
    <name type="scientific">Endozoicomonas euniceicola</name>
    <dbReference type="NCBI Taxonomy" id="1234143"/>
    <lineage>
        <taxon>Bacteria</taxon>
        <taxon>Pseudomonadati</taxon>
        <taxon>Pseudomonadota</taxon>
        <taxon>Gammaproteobacteria</taxon>
        <taxon>Oceanospirillales</taxon>
        <taxon>Endozoicomonadaceae</taxon>
        <taxon>Endozoicomonas</taxon>
    </lineage>
</organism>
<evidence type="ECO:0000313" key="1">
    <source>
        <dbReference type="EMBL" id="UYM14750.1"/>
    </source>
</evidence>
<dbReference type="InterPro" id="IPR012434">
    <property type="entry name" value="DUF1631"/>
</dbReference>
<name>A0ABY6GPS2_9GAMM</name>
<sequence length="737" mass="83406">MSEQRSNVVSINTPTSPVAQFEIEMLFETLLNQYILPKINPAVNSLADHVSEKQLTAASDIDLMQLIETGKKVKRSKAEIVEAFTKHLFNSVSEWTEAKKTTDNFQPDNDLCLVDNTILEQKLAWQAAARQMEICEQVQNLYNCESRLQDFTPSDSTHLPIGSMALCEAFASALVPLNLDVDTAQEFLSLFTKHLKFTTAQMWQQADTDLSEMGLELNTPKISSYTETIASTNSKKNTNQELTNSNSDTDSDLVNQIAQQVVSRVESMIGQQFNKTLNETGADSFIISATSYPTEDLASTLTSIQDELSEQTSSISNLSESIKHALINRGITQNLSPRQEDLINLVGLLFEYIIDDHELPDIIKKIIGLLQIPVLKLALIDQDFLSNREHPGRQLLNDMTSAGMHCKDSDEPVVHLIENTVKTIIRSFTDNPNIFSECLDEFNKELLLINKCSIQTVEDDLWDTDSAGEAILNTPELTKEYSEPVIDPASNTTAVSPIDDIVDSYLTRHNVPKSLKELVCSGWKAVLQFSFEQGSSDEEWFHRVNTLDMLLWNLQENRQKDIPDDDWQILKNYLLDQFNGVEINPFAVAEWLHAIDSMTNKHIGLEEEIVIQKQADQQKNKPIVETDEIRESEFPEPEIDLSISDTLPQPFSGTEMPVVGQWVEFIGKNDHHLRCKLATINCHTDRYVFVNKSGMKVAEWSGPELEKSIQNHRVELLDNQQFFDRALQAVMNKFLKF</sequence>
<proteinExistence type="predicted"/>
<keyword evidence="2" id="KW-1185">Reference proteome</keyword>
<gene>
    <name evidence="1" type="ORF">NX720_17905</name>
</gene>